<reference evidence="1 2" key="1">
    <citation type="submission" date="2020-09" db="EMBL/GenBank/DDBJ databases">
        <title>Complete genome sequence of an Arctic sea ice bacterium Marinomonas arctica BSI20414.</title>
        <authorList>
            <person name="Liao L."/>
            <person name="Chen B."/>
        </authorList>
    </citation>
    <scope>NUCLEOTIDE SEQUENCE [LARGE SCALE GENOMIC DNA]</scope>
    <source>
        <strain evidence="1 2">BSI20414</strain>
    </source>
</reference>
<dbReference type="Pfam" id="PF06945">
    <property type="entry name" value="DUF1289"/>
    <property type="match status" value="1"/>
</dbReference>
<protein>
    <submittedName>
        <fullName evidence="1">DUF1289 domain-containing protein</fullName>
    </submittedName>
</protein>
<dbReference type="PANTHER" id="PTHR35175">
    <property type="entry name" value="DUF1289 DOMAIN-CONTAINING PROTEIN"/>
    <property type="match status" value="1"/>
</dbReference>
<dbReference type="PANTHER" id="PTHR35175:SF2">
    <property type="entry name" value="DUF1289 DOMAIN-CONTAINING PROTEIN"/>
    <property type="match status" value="1"/>
</dbReference>
<dbReference type="OrthoDB" id="8911262at2"/>
<sequence length="66" mass="7537">MPENHELNPIIKSPCIRQCCLNSEDVCVGCYRTINDILMWQAATNEQKTEMLANALHRKNRAFDGS</sequence>
<organism evidence="1 2">
    <name type="scientific">Marinomonas arctica</name>
    <dbReference type="NCBI Taxonomy" id="383750"/>
    <lineage>
        <taxon>Bacteria</taxon>
        <taxon>Pseudomonadati</taxon>
        <taxon>Pseudomonadota</taxon>
        <taxon>Gammaproteobacteria</taxon>
        <taxon>Oceanospirillales</taxon>
        <taxon>Oceanospirillaceae</taxon>
        <taxon>Marinomonas</taxon>
    </lineage>
</organism>
<evidence type="ECO:0000313" key="2">
    <source>
        <dbReference type="Proteomes" id="UP000516370"/>
    </source>
</evidence>
<dbReference type="AlphaFoldDB" id="A0A7H1J2V3"/>
<keyword evidence="2" id="KW-1185">Reference proteome</keyword>
<dbReference type="Proteomes" id="UP000516370">
    <property type="component" value="Chromosome"/>
</dbReference>
<evidence type="ECO:0000313" key="1">
    <source>
        <dbReference type="EMBL" id="QNT04819.1"/>
    </source>
</evidence>
<dbReference type="EMBL" id="CP061081">
    <property type="protein sequence ID" value="QNT04819.1"/>
    <property type="molecule type" value="Genomic_DNA"/>
</dbReference>
<dbReference type="KEGG" id="mard:IBG28_14025"/>
<name>A0A7H1J2V3_9GAMM</name>
<proteinExistence type="predicted"/>
<dbReference type="InterPro" id="IPR010710">
    <property type="entry name" value="DUF1289"/>
</dbReference>
<gene>
    <name evidence="1" type="ORF">IBG28_14025</name>
</gene>
<accession>A0A7H1J2V3</accession>
<dbReference type="RefSeq" id="WP_111606904.1">
    <property type="nucleotide sequence ID" value="NZ_BMLJ01000010.1"/>
</dbReference>